<keyword evidence="10 11" id="KW-0234">DNA repair</keyword>
<dbReference type="NCBIfam" id="TIGR00416">
    <property type="entry name" value="sms"/>
    <property type="match status" value="1"/>
</dbReference>
<dbReference type="InterPro" id="IPR041166">
    <property type="entry name" value="Rubredoxin_2"/>
</dbReference>
<dbReference type="AlphaFoldDB" id="A0A1L8CK45"/>
<dbReference type="GO" id="GO:0003684">
    <property type="term" value="F:damaged DNA binding"/>
    <property type="evidence" value="ECO:0007669"/>
    <property type="project" value="InterPro"/>
</dbReference>
<dbReference type="GO" id="GO:0006508">
    <property type="term" value="P:proteolysis"/>
    <property type="evidence" value="ECO:0007669"/>
    <property type="project" value="InterPro"/>
</dbReference>
<name>A0A1L8CK45_9PROT</name>
<dbReference type="Gene3D" id="3.40.50.300">
    <property type="entry name" value="P-loop containing nucleotide triphosphate hydrolases"/>
    <property type="match status" value="1"/>
</dbReference>
<keyword evidence="16" id="KW-1185">Reference proteome</keyword>
<dbReference type="SUPFAM" id="SSF54211">
    <property type="entry name" value="Ribosomal protein S5 domain 2-like"/>
    <property type="match status" value="1"/>
</dbReference>
<keyword evidence="6 13" id="KW-0862">Zinc</keyword>
<evidence type="ECO:0000256" key="3">
    <source>
        <dbReference type="ARBA" id="ARBA00022763"/>
    </source>
</evidence>
<keyword evidence="3 11" id="KW-0227">DNA damage</keyword>
<dbReference type="GO" id="GO:0005829">
    <property type="term" value="C:cytosol"/>
    <property type="evidence" value="ECO:0007669"/>
    <property type="project" value="TreeGrafter"/>
</dbReference>
<dbReference type="PANTHER" id="PTHR32472">
    <property type="entry name" value="DNA REPAIR PROTEIN RADA"/>
    <property type="match status" value="1"/>
</dbReference>
<keyword evidence="5" id="KW-0378">Hydrolase</keyword>
<keyword evidence="7 11" id="KW-0067">ATP-binding</keyword>
<gene>
    <name evidence="11" type="primary">radA</name>
    <name evidence="15" type="ORF">MMIC_P0216</name>
</gene>
<keyword evidence="8 11" id="KW-0346">Stress response</keyword>
<dbReference type="Pfam" id="PF18073">
    <property type="entry name" value="Zn_ribbon_LapB"/>
    <property type="match status" value="1"/>
</dbReference>
<dbReference type="Gene3D" id="3.30.230.10">
    <property type="match status" value="1"/>
</dbReference>
<comment type="function">
    <text evidence="13">DNA-dependent ATPase involved in processing of recombination intermediates, plays a role in repairing DNA breaks. Stimulates the branch migration of RecA-mediated strand transfer reactions, allowing the 3' invading strand to extend heteroduplex DNA faster. Binds ssDNA in the presence of ADP but not other nucleotides, has ATPase activity that is stimulated by ssDNA and various branched DNA structures, but inhibited by SSB. Does not have RecA's homology-searching function.</text>
</comment>
<dbReference type="InterPro" id="IPR027417">
    <property type="entry name" value="P-loop_NTPase"/>
</dbReference>
<reference evidence="15 16" key="1">
    <citation type="journal article" date="2017" name="Arch. Microbiol.">
        <title>Mariprofundus micogutta sp. nov., a novel iron-oxidizing zetaproteobacterium isolated from a deep-sea hydrothermal field at the Bayonnaise knoll of the Izu-Ogasawara arc, and a description of Mariprofundales ord. nov. and Zetaproteobacteria classis nov.</title>
        <authorList>
            <person name="Makita H."/>
            <person name="Tanaka E."/>
            <person name="Mitsunobu S."/>
            <person name="Miyazaki M."/>
            <person name="Nunoura T."/>
            <person name="Uematsu K."/>
            <person name="Takaki Y."/>
            <person name="Nishi S."/>
            <person name="Shimamura S."/>
            <person name="Takai K."/>
        </authorList>
    </citation>
    <scope>NUCLEOTIDE SEQUENCE [LARGE SCALE GENOMIC DNA]</scope>
    <source>
        <strain evidence="15 16">ET2</strain>
    </source>
</reference>
<sequence length="463" mass="49291">MAKSLFVCQSCGSEHRKWSGQCSDCGEWNSITEQVIETSTARTGGKGKVLSTSSITDISREQKARRSTDIEELDRVLGGGLVPGSAILIGGDPGIGKSTLLLQAAAKLAASDKAKQVLYVTGEESVQQVRMRGERIEALDENLMLVSACELESILATIDKTRPGIVIVDSIQTTVSSRLTSAPGTVSQVRDCAAALIQSAKQKGHAMILVGHVTKDGALAGPRVLEHMVDAVIYFEGDRGHAHRILRAVKNRFGPAGEIGVFEMTDRGLLGIVDASRLFLAERSADTPGSVVLACMEGTRPLLVEVQALIAPTVYSTPKRSAVGLDTGRVAMLTAVLERRIGLPLSQHDVYVNIAGGARIAEPAADLAVLLAMVSAYQERAVPHDVVVFGEVGLTGEIRPVGQPEARAREAANLGFTHLLLPKENHQRVQKANIIANMRSSTKSPLQLSAVKHLSDAAQKLLN</sequence>
<dbReference type="InterPro" id="IPR020588">
    <property type="entry name" value="RecA_ATP-bd"/>
</dbReference>
<evidence type="ECO:0000313" key="16">
    <source>
        <dbReference type="Proteomes" id="UP000231632"/>
    </source>
</evidence>
<organism evidence="15 16">
    <name type="scientific">Mariprofundus micogutta</name>
    <dbReference type="NCBI Taxonomy" id="1921010"/>
    <lineage>
        <taxon>Bacteria</taxon>
        <taxon>Pseudomonadati</taxon>
        <taxon>Pseudomonadota</taxon>
        <taxon>Candidatius Mariprofundia</taxon>
        <taxon>Mariprofundales</taxon>
        <taxon>Mariprofundaceae</taxon>
        <taxon>Mariprofundus</taxon>
    </lineage>
</organism>
<evidence type="ECO:0000256" key="12">
    <source>
        <dbReference type="NCBIfam" id="TIGR00416"/>
    </source>
</evidence>
<evidence type="ECO:0000256" key="7">
    <source>
        <dbReference type="ARBA" id="ARBA00022840"/>
    </source>
</evidence>
<dbReference type="PANTHER" id="PTHR32472:SF10">
    <property type="entry name" value="DNA REPAIR PROTEIN RADA-LIKE PROTEIN"/>
    <property type="match status" value="1"/>
</dbReference>
<evidence type="ECO:0000256" key="2">
    <source>
        <dbReference type="ARBA" id="ARBA00022741"/>
    </source>
</evidence>
<feature type="region of interest" description="Lon-protease-like" evidence="11">
    <location>
        <begin position="349"/>
        <end position="463"/>
    </location>
</feature>
<dbReference type="OrthoDB" id="5287913at2"/>
<comment type="domain">
    <text evidence="11">The middle region has homology to RecA with ATPase motifs including the RadA KNRFG motif, while the C-terminus is homologous to Lon protease.</text>
</comment>
<dbReference type="GO" id="GO:0004252">
    <property type="term" value="F:serine-type endopeptidase activity"/>
    <property type="evidence" value="ECO:0007669"/>
    <property type="project" value="InterPro"/>
</dbReference>
<evidence type="ECO:0000256" key="1">
    <source>
        <dbReference type="ARBA" id="ARBA00022723"/>
    </source>
</evidence>
<dbReference type="CDD" id="cd01121">
    <property type="entry name" value="RadA_SMS_N"/>
    <property type="match status" value="1"/>
</dbReference>
<dbReference type="EMBL" id="BDFD01000001">
    <property type="protein sequence ID" value="GAV19283.1"/>
    <property type="molecule type" value="Genomic_DNA"/>
</dbReference>
<keyword evidence="9 11" id="KW-0238">DNA-binding</keyword>
<dbReference type="SMART" id="SM00382">
    <property type="entry name" value="AAA"/>
    <property type="match status" value="1"/>
</dbReference>
<dbReference type="FunFam" id="3.40.50.300:FF:000050">
    <property type="entry name" value="DNA repair protein RadA"/>
    <property type="match status" value="1"/>
</dbReference>
<evidence type="ECO:0000256" key="4">
    <source>
        <dbReference type="ARBA" id="ARBA00022771"/>
    </source>
</evidence>
<dbReference type="GO" id="GO:0008270">
    <property type="term" value="F:zinc ion binding"/>
    <property type="evidence" value="ECO:0007669"/>
    <property type="project" value="UniProtKB-KW"/>
</dbReference>
<evidence type="ECO:0000256" key="11">
    <source>
        <dbReference type="HAMAP-Rule" id="MF_01498"/>
    </source>
</evidence>
<keyword evidence="1 11" id="KW-0479">Metal-binding</keyword>
<dbReference type="PRINTS" id="PR01874">
    <property type="entry name" value="DNAREPAIRADA"/>
</dbReference>
<protein>
    <recommendedName>
        <fullName evidence="11 12">DNA repair protein RadA</fullName>
    </recommendedName>
</protein>
<dbReference type="STRING" id="1921010.MMIC_P0216"/>
<keyword evidence="4 13" id="KW-0863">Zinc-finger</keyword>
<dbReference type="GO" id="GO:0000725">
    <property type="term" value="P:recombinational repair"/>
    <property type="evidence" value="ECO:0007669"/>
    <property type="project" value="UniProtKB-UniRule"/>
</dbReference>
<dbReference type="PROSITE" id="PS50162">
    <property type="entry name" value="RECA_2"/>
    <property type="match status" value="1"/>
</dbReference>
<evidence type="ECO:0000256" key="6">
    <source>
        <dbReference type="ARBA" id="ARBA00022833"/>
    </source>
</evidence>
<dbReference type="GO" id="GO:0140664">
    <property type="term" value="F:ATP-dependent DNA damage sensor activity"/>
    <property type="evidence" value="ECO:0007669"/>
    <property type="project" value="InterPro"/>
</dbReference>
<comment type="similarity">
    <text evidence="11 13">Belongs to the RecA family. RadA subfamily.</text>
</comment>
<dbReference type="InterPro" id="IPR014721">
    <property type="entry name" value="Ribsml_uS5_D2-typ_fold_subgr"/>
</dbReference>
<dbReference type="InterPro" id="IPR008269">
    <property type="entry name" value="Lon_proteolytic"/>
</dbReference>
<comment type="function">
    <text evidence="11">Plays a role in repairing double-strand DNA breaks, probably involving stabilizing or processing branched DNA or blocked replication forks.</text>
</comment>
<evidence type="ECO:0000256" key="10">
    <source>
        <dbReference type="ARBA" id="ARBA00023204"/>
    </source>
</evidence>
<dbReference type="GO" id="GO:0005524">
    <property type="term" value="F:ATP binding"/>
    <property type="evidence" value="ECO:0007669"/>
    <property type="project" value="UniProtKB-UniRule"/>
</dbReference>
<dbReference type="Pfam" id="PF13481">
    <property type="entry name" value="AAA_25"/>
    <property type="match status" value="1"/>
</dbReference>
<dbReference type="InterPro" id="IPR003593">
    <property type="entry name" value="AAA+_ATPase"/>
</dbReference>
<evidence type="ECO:0000259" key="14">
    <source>
        <dbReference type="PROSITE" id="PS50162"/>
    </source>
</evidence>
<keyword evidence="2 11" id="KW-0547">Nucleotide-binding</keyword>
<proteinExistence type="inferred from homology"/>
<evidence type="ECO:0000256" key="13">
    <source>
        <dbReference type="RuleBase" id="RU003555"/>
    </source>
</evidence>
<evidence type="ECO:0000256" key="5">
    <source>
        <dbReference type="ARBA" id="ARBA00022801"/>
    </source>
</evidence>
<dbReference type="RefSeq" id="WP_072658461.1">
    <property type="nucleotide sequence ID" value="NZ_BDFD01000001.1"/>
</dbReference>
<accession>A0A1L8CK45</accession>
<evidence type="ECO:0000313" key="15">
    <source>
        <dbReference type="EMBL" id="GAV19283.1"/>
    </source>
</evidence>
<dbReference type="InterPro" id="IPR020568">
    <property type="entry name" value="Ribosomal_Su5_D2-typ_SF"/>
</dbReference>
<feature type="binding site" evidence="11">
    <location>
        <begin position="91"/>
        <end position="98"/>
    </location>
    <ligand>
        <name>ATP</name>
        <dbReference type="ChEBI" id="CHEBI:30616"/>
    </ligand>
</feature>
<dbReference type="SUPFAM" id="SSF52540">
    <property type="entry name" value="P-loop containing nucleoside triphosphate hydrolases"/>
    <property type="match status" value="1"/>
</dbReference>
<evidence type="ECO:0000256" key="9">
    <source>
        <dbReference type="ARBA" id="ARBA00023125"/>
    </source>
</evidence>
<dbReference type="InterPro" id="IPR004504">
    <property type="entry name" value="DNA_repair_RadA"/>
</dbReference>
<dbReference type="HAMAP" id="MF_01498">
    <property type="entry name" value="RadA_bact"/>
    <property type="match status" value="1"/>
</dbReference>
<dbReference type="Proteomes" id="UP000231632">
    <property type="component" value="Unassembled WGS sequence"/>
</dbReference>
<comment type="caution">
    <text evidence="15">The sequence shown here is derived from an EMBL/GenBank/DDBJ whole genome shotgun (WGS) entry which is preliminary data.</text>
</comment>
<feature type="domain" description="RecA family profile 1" evidence="14">
    <location>
        <begin position="62"/>
        <end position="213"/>
    </location>
</feature>
<dbReference type="Pfam" id="PF05362">
    <property type="entry name" value="Lon_C"/>
    <property type="match status" value="1"/>
</dbReference>
<evidence type="ECO:0000256" key="8">
    <source>
        <dbReference type="ARBA" id="ARBA00023016"/>
    </source>
</evidence>
<dbReference type="GO" id="GO:0004176">
    <property type="term" value="F:ATP-dependent peptidase activity"/>
    <property type="evidence" value="ECO:0007669"/>
    <property type="project" value="InterPro"/>
</dbReference>
<feature type="short sequence motif" description="RadA KNRFG motif" evidence="11">
    <location>
        <begin position="250"/>
        <end position="254"/>
    </location>
</feature>